<keyword evidence="4" id="KW-1185">Reference proteome</keyword>
<dbReference type="Proteomes" id="UP001321749">
    <property type="component" value="Unassembled WGS sequence"/>
</dbReference>
<gene>
    <name evidence="3" type="ORF">QBC42DRAFT_314995</name>
</gene>
<evidence type="ECO:0000256" key="1">
    <source>
        <dbReference type="SAM" id="MobiDB-lite"/>
    </source>
</evidence>
<dbReference type="EMBL" id="MU865073">
    <property type="protein sequence ID" value="KAK4458335.1"/>
    <property type="molecule type" value="Genomic_DNA"/>
</dbReference>
<feature type="chain" id="PRO_5043597424" evidence="2">
    <location>
        <begin position="25"/>
        <end position="239"/>
    </location>
</feature>
<keyword evidence="2" id="KW-0732">Signal</keyword>
<protein>
    <submittedName>
        <fullName evidence="3">Uncharacterized protein</fullName>
    </submittedName>
</protein>
<feature type="compositionally biased region" description="Low complexity" evidence="1">
    <location>
        <begin position="177"/>
        <end position="200"/>
    </location>
</feature>
<organism evidence="3 4">
    <name type="scientific">Cladorrhinum samala</name>
    <dbReference type="NCBI Taxonomy" id="585594"/>
    <lineage>
        <taxon>Eukaryota</taxon>
        <taxon>Fungi</taxon>
        <taxon>Dikarya</taxon>
        <taxon>Ascomycota</taxon>
        <taxon>Pezizomycotina</taxon>
        <taxon>Sordariomycetes</taxon>
        <taxon>Sordariomycetidae</taxon>
        <taxon>Sordariales</taxon>
        <taxon>Podosporaceae</taxon>
        <taxon>Cladorrhinum</taxon>
    </lineage>
</organism>
<comment type="caution">
    <text evidence="3">The sequence shown here is derived from an EMBL/GenBank/DDBJ whole genome shotgun (WGS) entry which is preliminary data.</text>
</comment>
<dbReference type="AlphaFoldDB" id="A0AAV9HCF5"/>
<reference evidence="3" key="2">
    <citation type="submission" date="2023-06" db="EMBL/GenBank/DDBJ databases">
        <authorList>
            <consortium name="Lawrence Berkeley National Laboratory"/>
            <person name="Mondo S.J."/>
            <person name="Hensen N."/>
            <person name="Bonometti L."/>
            <person name="Westerberg I."/>
            <person name="Brannstrom I.O."/>
            <person name="Guillou S."/>
            <person name="Cros-Aarteil S."/>
            <person name="Calhoun S."/>
            <person name="Haridas S."/>
            <person name="Kuo A."/>
            <person name="Pangilinan J."/>
            <person name="Riley R."/>
            <person name="Labutti K."/>
            <person name="Andreopoulos B."/>
            <person name="Lipzen A."/>
            <person name="Chen C."/>
            <person name="Yanf M."/>
            <person name="Daum C."/>
            <person name="Ng V."/>
            <person name="Clum A."/>
            <person name="Steindorff A."/>
            <person name="Ohm R."/>
            <person name="Martin F."/>
            <person name="Silar P."/>
            <person name="Natvig D."/>
            <person name="Lalanne C."/>
            <person name="Gautier V."/>
            <person name="Ament-Velasquez S.L."/>
            <person name="Kruys A."/>
            <person name="Hutchinson M.I."/>
            <person name="Powell A.J."/>
            <person name="Barry K."/>
            <person name="Miller A.N."/>
            <person name="Grigoriev I.V."/>
            <person name="Debuchy R."/>
            <person name="Gladieux P."/>
            <person name="Thoren M.H."/>
            <person name="Johannesson H."/>
        </authorList>
    </citation>
    <scope>NUCLEOTIDE SEQUENCE</scope>
    <source>
        <strain evidence="3">PSN324</strain>
    </source>
</reference>
<reference evidence="3" key="1">
    <citation type="journal article" date="2023" name="Mol. Phylogenet. Evol.">
        <title>Genome-scale phylogeny and comparative genomics of the fungal order Sordariales.</title>
        <authorList>
            <person name="Hensen N."/>
            <person name="Bonometti L."/>
            <person name="Westerberg I."/>
            <person name="Brannstrom I.O."/>
            <person name="Guillou S."/>
            <person name="Cros-Aarteil S."/>
            <person name="Calhoun S."/>
            <person name="Haridas S."/>
            <person name="Kuo A."/>
            <person name="Mondo S."/>
            <person name="Pangilinan J."/>
            <person name="Riley R."/>
            <person name="LaButti K."/>
            <person name="Andreopoulos B."/>
            <person name="Lipzen A."/>
            <person name="Chen C."/>
            <person name="Yan M."/>
            <person name="Daum C."/>
            <person name="Ng V."/>
            <person name="Clum A."/>
            <person name="Steindorff A."/>
            <person name="Ohm R.A."/>
            <person name="Martin F."/>
            <person name="Silar P."/>
            <person name="Natvig D.O."/>
            <person name="Lalanne C."/>
            <person name="Gautier V."/>
            <person name="Ament-Velasquez S.L."/>
            <person name="Kruys A."/>
            <person name="Hutchinson M.I."/>
            <person name="Powell A.J."/>
            <person name="Barry K."/>
            <person name="Miller A.N."/>
            <person name="Grigoriev I.V."/>
            <person name="Debuchy R."/>
            <person name="Gladieux P."/>
            <person name="Hiltunen Thoren M."/>
            <person name="Johannesson H."/>
        </authorList>
    </citation>
    <scope>NUCLEOTIDE SEQUENCE</scope>
    <source>
        <strain evidence="3">PSN324</strain>
    </source>
</reference>
<accession>A0AAV9HCF5</accession>
<feature type="signal peptide" evidence="2">
    <location>
        <begin position="1"/>
        <end position="24"/>
    </location>
</feature>
<proteinExistence type="predicted"/>
<evidence type="ECO:0000313" key="3">
    <source>
        <dbReference type="EMBL" id="KAK4458335.1"/>
    </source>
</evidence>
<name>A0AAV9HCF5_9PEZI</name>
<feature type="region of interest" description="Disordered" evidence="1">
    <location>
        <begin position="177"/>
        <end position="204"/>
    </location>
</feature>
<evidence type="ECO:0000256" key="2">
    <source>
        <dbReference type="SAM" id="SignalP"/>
    </source>
</evidence>
<sequence>MKSTTYLLAALACGVSVEARLAHGEKVVARQGWGWGGGGGSGGGDSSCTWTGHCIGDACETNLECDGDLDCVGGKCANPGTAVTTSRGGGVGGRPTTIVKTTTVYVYPTTSLRTTARTTSARPVTTAPAAGTCGWTGHCIGDPCTDENDCDNDYICSRSRCAAPGAGTTVVTTTRRVTTTSVRRTTTTAATPPRPTATTAPGGGGPKCDNPLSCIGVSCTTDADCGFDLIICKNGFCGL</sequence>
<evidence type="ECO:0000313" key="4">
    <source>
        <dbReference type="Proteomes" id="UP001321749"/>
    </source>
</evidence>